<evidence type="ECO:0000256" key="10">
    <source>
        <dbReference type="ARBA" id="ARBA00049007"/>
    </source>
</evidence>
<dbReference type="Pfam" id="PF00266">
    <property type="entry name" value="Aminotran_5"/>
    <property type="match status" value="1"/>
</dbReference>
<dbReference type="InterPro" id="IPR015422">
    <property type="entry name" value="PyrdxlP-dep_Trfase_small"/>
</dbReference>
<evidence type="ECO:0000256" key="4">
    <source>
        <dbReference type="ARBA" id="ARBA00022576"/>
    </source>
</evidence>
<feature type="domain" description="Aminotransferase class V" evidence="13">
    <location>
        <begin position="10"/>
        <end position="354"/>
    </location>
</feature>
<dbReference type="GO" id="GO:0030170">
    <property type="term" value="F:pyridoxal phosphate binding"/>
    <property type="evidence" value="ECO:0007669"/>
    <property type="project" value="TreeGrafter"/>
</dbReference>
<comment type="pathway">
    <text evidence="2 12">Amino-acid biosynthesis; L-serine biosynthesis; L-serine from 3-phospho-D-glycerate: step 2/3.</text>
</comment>
<dbReference type="GO" id="GO:0004648">
    <property type="term" value="F:O-phospho-L-serine:2-oxoglutarate aminotransferase activity"/>
    <property type="evidence" value="ECO:0007669"/>
    <property type="project" value="UniProtKB-EC"/>
</dbReference>
<dbReference type="Gene3D" id="3.40.640.10">
    <property type="entry name" value="Type I PLP-dependent aspartate aminotransferase-like (Major domain)"/>
    <property type="match status" value="1"/>
</dbReference>
<dbReference type="GO" id="GO:0006564">
    <property type="term" value="P:L-serine biosynthetic process"/>
    <property type="evidence" value="ECO:0007669"/>
    <property type="project" value="UniProtKB-KW"/>
</dbReference>
<evidence type="ECO:0000256" key="6">
    <source>
        <dbReference type="ARBA" id="ARBA00022679"/>
    </source>
</evidence>
<dbReference type="InterPro" id="IPR015421">
    <property type="entry name" value="PyrdxlP-dep_Trfase_major"/>
</dbReference>
<organism evidence="14 15">
    <name type="scientific">Holothuria leucospilota</name>
    <name type="common">Black long sea cucumber</name>
    <name type="synonym">Mertensiothuria leucospilota</name>
    <dbReference type="NCBI Taxonomy" id="206669"/>
    <lineage>
        <taxon>Eukaryota</taxon>
        <taxon>Metazoa</taxon>
        <taxon>Echinodermata</taxon>
        <taxon>Eleutherozoa</taxon>
        <taxon>Echinozoa</taxon>
        <taxon>Holothuroidea</taxon>
        <taxon>Aspidochirotacea</taxon>
        <taxon>Aspidochirotida</taxon>
        <taxon>Holothuriidae</taxon>
        <taxon>Holothuria</taxon>
    </lineage>
</organism>
<comment type="catalytic activity">
    <reaction evidence="10 12">
        <text>O-phospho-L-serine + 2-oxoglutarate = 3-phosphooxypyruvate + L-glutamate</text>
        <dbReference type="Rhea" id="RHEA:14329"/>
        <dbReference type="ChEBI" id="CHEBI:16810"/>
        <dbReference type="ChEBI" id="CHEBI:18110"/>
        <dbReference type="ChEBI" id="CHEBI:29985"/>
        <dbReference type="ChEBI" id="CHEBI:57524"/>
        <dbReference type="EC" id="2.6.1.52"/>
    </reaction>
</comment>
<keyword evidence="4 12" id="KW-0032">Aminotransferase</keyword>
<comment type="caution">
    <text evidence="14">The sequence shown here is derived from an EMBL/GenBank/DDBJ whole genome shotgun (WGS) entry which is preliminary data.</text>
</comment>
<evidence type="ECO:0000259" key="13">
    <source>
        <dbReference type="Pfam" id="PF00266"/>
    </source>
</evidence>
<dbReference type="NCBIfam" id="NF003764">
    <property type="entry name" value="PRK05355.1"/>
    <property type="match status" value="1"/>
</dbReference>
<evidence type="ECO:0000256" key="2">
    <source>
        <dbReference type="ARBA" id="ARBA00005099"/>
    </source>
</evidence>
<evidence type="ECO:0000256" key="12">
    <source>
        <dbReference type="RuleBase" id="RU004505"/>
    </source>
</evidence>
<evidence type="ECO:0000313" key="14">
    <source>
        <dbReference type="EMBL" id="KAJ8035709.1"/>
    </source>
</evidence>
<dbReference type="InterPro" id="IPR020578">
    <property type="entry name" value="Aminotrans_V_PyrdxlP_BS"/>
</dbReference>
<keyword evidence="5 12" id="KW-0028">Amino-acid biosynthesis</keyword>
<dbReference type="InterPro" id="IPR000192">
    <property type="entry name" value="Aminotrans_V_dom"/>
</dbReference>
<dbReference type="AlphaFoldDB" id="A0A9Q1C030"/>
<dbReference type="NCBIfam" id="TIGR01364">
    <property type="entry name" value="serC_1"/>
    <property type="match status" value="1"/>
</dbReference>
<dbReference type="CDD" id="cd00611">
    <property type="entry name" value="PSAT_like"/>
    <property type="match status" value="1"/>
</dbReference>
<dbReference type="PANTHER" id="PTHR43247:SF1">
    <property type="entry name" value="PHOSPHOSERINE AMINOTRANSFERASE"/>
    <property type="match status" value="1"/>
</dbReference>
<dbReference type="SUPFAM" id="SSF53383">
    <property type="entry name" value="PLP-dependent transferases"/>
    <property type="match status" value="1"/>
</dbReference>
<dbReference type="FunFam" id="3.40.640.10:FF:000010">
    <property type="entry name" value="Phosphoserine aminotransferase"/>
    <property type="match status" value="1"/>
</dbReference>
<dbReference type="PIRSF" id="PIRSF000525">
    <property type="entry name" value="SerC"/>
    <property type="match status" value="1"/>
</dbReference>
<dbReference type="FunFam" id="3.90.1150.10:FF:000006">
    <property type="entry name" value="Phosphoserine aminotransferase"/>
    <property type="match status" value="1"/>
</dbReference>
<proteinExistence type="inferred from homology"/>
<dbReference type="InterPro" id="IPR015424">
    <property type="entry name" value="PyrdxlP-dep_Trfase"/>
</dbReference>
<evidence type="ECO:0000256" key="5">
    <source>
        <dbReference type="ARBA" id="ARBA00022605"/>
    </source>
</evidence>
<dbReference type="InterPro" id="IPR022278">
    <property type="entry name" value="Pser_aminoTfrase"/>
</dbReference>
<evidence type="ECO:0000256" key="11">
    <source>
        <dbReference type="RuleBase" id="RU004504"/>
    </source>
</evidence>
<dbReference type="Gene3D" id="3.90.1150.10">
    <property type="entry name" value="Aspartate Aminotransferase, domain 1"/>
    <property type="match status" value="1"/>
</dbReference>
<dbReference type="Proteomes" id="UP001152320">
    <property type="component" value="Chromosome 9"/>
</dbReference>
<evidence type="ECO:0000256" key="8">
    <source>
        <dbReference type="ARBA" id="ARBA00023299"/>
    </source>
</evidence>
<dbReference type="OrthoDB" id="1703350at2759"/>
<evidence type="ECO:0000313" key="15">
    <source>
        <dbReference type="Proteomes" id="UP001152320"/>
    </source>
</evidence>
<evidence type="ECO:0000256" key="9">
    <source>
        <dbReference type="ARBA" id="ARBA00047630"/>
    </source>
</evidence>
<dbReference type="EC" id="2.6.1.52" evidence="12"/>
<comment type="catalytic activity">
    <reaction evidence="9">
        <text>4-(phosphooxy)-L-threonine + 2-oxoglutarate = (R)-3-hydroxy-2-oxo-4-phosphooxybutanoate + L-glutamate</text>
        <dbReference type="Rhea" id="RHEA:16573"/>
        <dbReference type="ChEBI" id="CHEBI:16810"/>
        <dbReference type="ChEBI" id="CHEBI:29985"/>
        <dbReference type="ChEBI" id="CHEBI:58452"/>
        <dbReference type="ChEBI" id="CHEBI:58538"/>
        <dbReference type="EC" id="2.6.1.52"/>
    </reaction>
</comment>
<name>A0A9Q1C030_HOLLE</name>
<evidence type="ECO:0000256" key="1">
    <source>
        <dbReference type="ARBA" id="ARBA00001933"/>
    </source>
</evidence>
<dbReference type="GO" id="GO:0005737">
    <property type="term" value="C:cytoplasm"/>
    <property type="evidence" value="ECO:0007669"/>
    <property type="project" value="TreeGrafter"/>
</dbReference>
<accession>A0A9Q1C030</accession>
<dbReference type="PROSITE" id="PS00595">
    <property type="entry name" value="AA_TRANSFER_CLASS_5"/>
    <property type="match status" value="1"/>
</dbReference>
<gene>
    <name evidence="14" type="ORF">HOLleu_19469</name>
</gene>
<comment type="cofactor">
    <cofactor evidence="1 11">
        <name>pyridoxal 5'-phosphate</name>
        <dbReference type="ChEBI" id="CHEBI:597326"/>
    </cofactor>
</comment>
<sequence length="370" mass="41487">MEAKRAKRVINFSPGPAKLPDWVLEKAQRELMNYNDLGISVMEMSHRSEDFKNILESAKRRLKTILKVPDNYQILFLQGGGTGQFSAIPLNLMVNGKADYVVTGGWSAKAAKEAEKYGKVNLVLPKLDQYNRIPEKVEWNLSEDADYVYYCANETVFGVEFPYIPDVKGVTLVCDMSSNFLTRNVDVAKYGVIFAGAQKNVGCAGVTVVIVRDDLLGKALKTCPSIIDFTVQAKNNSLYNTPPCYSIYILGLYMEWLENEGGVSALDKRNREKSSLIYKIIDESDGFYCCPVENSVRSRINIPFRIGDASGDETLEKKFLSESKEKGMVSLKGHRSVGGIRASLYNAMSLDETQVLAGFMRNFREKYDKQ</sequence>
<reference evidence="14" key="1">
    <citation type="submission" date="2021-10" db="EMBL/GenBank/DDBJ databases">
        <title>Tropical sea cucumber genome reveals ecological adaptation and Cuvierian tubules defense mechanism.</title>
        <authorList>
            <person name="Chen T."/>
        </authorList>
    </citation>
    <scope>NUCLEOTIDE SEQUENCE</scope>
    <source>
        <strain evidence="14">Nanhai2018</strain>
        <tissue evidence="14">Muscle</tissue>
    </source>
</reference>
<protein>
    <recommendedName>
        <fullName evidence="12">Phosphoserine aminotransferase</fullName>
        <ecNumber evidence="12">2.6.1.52</ecNumber>
    </recommendedName>
</protein>
<keyword evidence="7" id="KW-0663">Pyridoxal phosphate</keyword>
<evidence type="ECO:0000256" key="3">
    <source>
        <dbReference type="ARBA" id="ARBA00006904"/>
    </source>
</evidence>
<keyword evidence="6 12" id="KW-0808">Transferase</keyword>
<dbReference type="HAMAP" id="MF_00160">
    <property type="entry name" value="SerC_aminotrans_5"/>
    <property type="match status" value="1"/>
</dbReference>
<keyword evidence="8 12" id="KW-0718">Serine biosynthesis</keyword>
<keyword evidence="15" id="KW-1185">Reference proteome</keyword>
<evidence type="ECO:0000256" key="7">
    <source>
        <dbReference type="ARBA" id="ARBA00022898"/>
    </source>
</evidence>
<dbReference type="EMBL" id="JAIZAY010000009">
    <property type="protein sequence ID" value="KAJ8035709.1"/>
    <property type="molecule type" value="Genomic_DNA"/>
</dbReference>
<dbReference type="PANTHER" id="PTHR43247">
    <property type="entry name" value="PHOSPHOSERINE AMINOTRANSFERASE"/>
    <property type="match status" value="1"/>
</dbReference>
<comment type="similarity">
    <text evidence="3">Belongs to the class-V pyridoxal-phosphate-dependent aminotransferase family. SerC subfamily.</text>
</comment>